<keyword evidence="2" id="KW-1185">Reference proteome</keyword>
<dbReference type="AlphaFoldDB" id="A0A1H5XMB6"/>
<protein>
    <submittedName>
        <fullName evidence="1">Uncharacterized protein</fullName>
    </submittedName>
</protein>
<name>A0A1H5XMB6_9BACT</name>
<gene>
    <name evidence="1" type="ORF">SAMN05421819_1884</name>
</gene>
<accession>A0A1H5XMB6</accession>
<dbReference type="Pfam" id="PF20293">
    <property type="entry name" value="MC6"/>
    <property type="match status" value="1"/>
</dbReference>
<dbReference type="RefSeq" id="WP_103932813.1">
    <property type="nucleotide sequence ID" value="NZ_FNVA01000003.1"/>
</dbReference>
<proteinExistence type="predicted"/>
<sequence length="81" mass="8989">MILPTKRLPEDRALLAVGGDVLSLLSEPATVSKVWSDIKEMRSSRTNASPLSFDWFVLAVALLFSMKLVELNDGRLKRVGM</sequence>
<dbReference type="Proteomes" id="UP000236728">
    <property type="component" value="Unassembled WGS sequence"/>
</dbReference>
<reference evidence="1 2" key="1">
    <citation type="submission" date="2016-10" db="EMBL/GenBank/DDBJ databases">
        <authorList>
            <person name="de Groot N.N."/>
        </authorList>
    </citation>
    <scope>NUCLEOTIDE SEQUENCE [LARGE SCALE GENOMIC DNA]</scope>
    <source>
        <strain evidence="1 2">DSM 22489</strain>
    </source>
</reference>
<evidence type="ECO:0000313" key="1">
    <source>
        <dbReference type="EMBL" id="SEG12888.1"/>
    </source>
</evidence>
<dbReference type="EMBL" id="FNVA01000003">
    <property type="protein sequence ID" value="SEG12888.1"/>
    <property type="molecule type" value="Genomic_DNA"/>
</dbReference>
<dbReference type="InterPro" id="IPR046897">
    <property type="entry name" value="ABC-3C_MC6"/>
</dbReference>
<organism evidence="1 2">
    <name type="scientific">Bryocella elongata</name>
    <dbReference type="NCBI Taxonomy" id="863522"/>
    <lineage>
        <taxon>Bacteria</taxon>
        <taxon>Pseudomonadati</taxon>
        <taxon>Acidobacteriota</taxon>
        <taxon>Terriglobia</taxon>
        <taxon>Terriglobales</taxon>
        <taxon>Acidobacteriaceae</taxon>
        <taxon>Bryocella</taxon>
    </lineage>
</organism>
<evidence type="ECO:0000313" key="2">
    <source>
        <dbReference type="Proteomes" id="UP000236728"/>
    </source>
</evidence>